<reference evidence="2 3" key="1">
    <citation type="submission" date="2017-08" db="EMBL/GenBank/DDBJ databases">
        <title>The whole genome shortgun sequences of strain Leeuwenhoekiella nanhaiensis G18 from the South China Sea.</title>
        <authorList>
            <person name="Liu Q."/>
        </authorList>
    </citation>
    <scope>NUCLEOTIDE SEQUENCE [LARGE SCALE GENOMIC DNA]</scope>
    <source>
        <strain evidence="2 3">G18</strain>
    </source>
</reference>
<proteinExistence type="predicted"/>
<dbReference type="RefSeq" id="WP_099647794.1">
    <property type="nucleotide sequence ID" value="NZ_KZ319314.1"/>
</dbReference>
<feature type="compositionally biased region" description="Acidic residues" evidence="1">
    <location>
        <begin position="186"/>
        <end position="207"/>
    </location>
</feature>
<accession>A0A2G1VLQ8</accession>
<dbReference type="EMBL" id="NQXA01000035">
    <property type="protein sequence ID" value="PHQ27702.1"/>
    <property type="molecule type" value="Genomic_DNA"/>
</dbReference>
<feature type="region of interest" description="Disordered" evidence="1">
    <location>
        <begin position="169"/>
        <end position="207"/>
    </location>
</feature>
<name>A0A2G1VLQ8_9FLAO</name>
<keyword evidence="3" id="KW-1185">Reference proteome</keyword>
<organism evidence="2 3">
    <name type="scientific">Leeuwenhoekiella nanhaiensis</name>
    <dbReference type="NCBI Taxonomy" id="1655491"/>
    <lineage>
        <taxon>Bacteria</taxon>
        <taxon>Pseudomonadati</taxon>
        <taxon>Bacteroidota</taxon>
        <taxon>Flavobacteriia</taxon>
        <taxon>Flavobacteriales</taxon>
        <taxon>Flavobacteriaceae</taxon>
        <taxon>Leeuwenhoekiella</taxon>
    </lineage>
</organism>
<dbReference type="OrthoDB" id="1363589at2"/>
<sequence length="207" mass="23134">MTDWREIDKTTILTGTDENGNRYLSRFLKEYQQTFQPDMINAGCQRCLDDYYNNFIKYLNTMGTAKNDSGYILKAKYEGIPLEFGSQTFVRNSTITKKQGDFLLKNHKRGEELFEQIPENAGEPEVTGDDALKELLKLERKELNEKADALGLDGKSYANKGEVAQAILDKEAEAVKTPTEPAADANGDDTDTDAGDQDDAGEPEVTE</sequence>
<dbReference type="Proteomes" id="UP000229433">
    <property type="component" value="Unassembled WGS sequence"/>
</dbReference>
<evidence type="ECO:0000313" key="2">
    <source>
        <dbReference type="EMBL" id="PHQ27702.1"/>
    </source>
</evidence>
<protein>
    <submittedName>
        <fullName evidence="2">Uncharacterized protein</fullName>
    </submittedName>
</protein>
<comment type="caution">
    <text evidence="2">The sequence shown here is derived from an EMBL/GenBank/DDBJ whole genome shotgun (WGS) entry which is preliminary data.</text>
</comment>
<dbReference type="AlphaFoldDB" id="A0A2G1VLQ8"/>
<evidence type="ECO:0000256" key="1">
    <source>
        <dbReference type="SAM" id="MobiDB-lite"/>
    </source>
</evidence>
<evidence type="ECO:0000313" key="3">
    <source>
        <dbReference type="Proteomes" id="UP000229433"/>
    </source>
</evidence>
<gene>
    <name evidence="2" type="ORF">CJ305_18725</name>
</gene>